<accession>A0A916LC18</accession>
<reference evidence="2" key="1">
    <citation type="submission" date="2015-03" db="EMBL/GenBank/DDBJ databases">
        <authorList>
            <consortium name="Pathogen Informatics"/>
        </authorList>
    </citation>
    <scope>NUCLEOTIDE SEQUENCE [LARGE SCALE GENOMIC DNA]</scope>
    <source>
        <strain evidence="2">N09902308</strain>
    </source>
</reference>
<dbReference type="Proteomes" id="UP000039021">
    <property type="component" value="Unassembled WGS sequence"/>
</dbReference>
<sequence length="50" mass="5035">MCHGIAGRVAGVVPALERSQAMATSSEAARLVAMATLCRAEVGTLCACLS</sequence>
<comment type="caution">
    <text evidence="1">The sequence shown here is derived from an EMBL/GenBank/DDBJ whole genome shotgun (WGS) entry which is preliminary data.</text>
</comment>
<evidence type="ECO:0000313" key="1">
    <source>
        <dbReference type="EMBL" id="COY47487.1"/>
    </source>
</evidence>
<gene>
    <name evidence="1" type="ORF">ERS007739_02665</name>
</gene>
<proteinExistence type="predicted"/>
<protein>
    <submittedName>
        <fullName evidence="1">Uncharacterized protein</fullName>
    </submittedName>
</protein>
<name>A0A916LC18_MYCTX</name>
<dbReference type="AlphaFoldDB" id="A0A916LC18"/>
<dbReference type="EMBL" id="CSBK01001251">
    <property type="protein sequence ID" value="COY47487.1"/>
    <property type="molecule type" value="Genomic_DNA"/>
</dbReference>
<organism evidence="1 2">
    <name type="scientific">Mycobacterium tuberculosis</name>
    <dbReference type="NCBI Taxonomy" id="1773"/>
    <lineage>
        <taxon>Bacteria</taxon>
        <taxon>Bacillati</taxon>
        <taxon>Actinomycetota</taxon>
        <taxon>Actinomycetes</taxon>
        <taxon>Mycobacteriales</taxon>
        <taxon>Mycobacteriaceae</taxon>
        <taxon>Mycobacterium</taxon>
        <taxon>Mycobacterium tuberculosis complex</taxon>
    </lineage>
</organism>
<evidence type="ECO:0000313" key="2">
    <source>
        <dbReference type="Proteomes" id="UP000039021"/>
    </source>
</evidence>